<gene>
    <name evidence="3" type="ORF">PENTCL1PPCAC_8696</name>
</gene>
<proteinExistence type="predicted"/>
<feature type="compositionally biased region" description="Low complexity" evidence="2">
    <location>
        <begin position="328"/>
        <end position="344"/>
    </location>
</feature>
<evidence type="ECO:0000313" key="3">
    <source>
        <dbReference type="EMBL" id="GMS86521.1"/>
    </source>
</evidence>
<evidence type="ECO:0000256" key="2">
    <source>
        <dbReference type="SAM" id="MobiDB-lite"/>
    </source>
</evidence>
<comment type="caution">
    <text evidence="3">The sequence shown here is derived from an EMBL/GenBank/DDBJ whole genome shotgun (WGS) entry which is preliminary data.</text>
</comment>
<sequence length="344" mass="39158">APMPGNGDLLSFTTKEVWPASVKDRYAYQVDDGTIFYYSSFEGRLYVKHKGSFVFAHLWEGFGIREITALFPHGNCIYFEAKRKIYRAHFIPPDAISLSYVRELLETEMPRRNGLCYRDKFVHRICDDPRKGGILVDVSQQESQKLRLAGLYQGRTLYNQFSYETLFPSARELRGNAIAITCNGTLYFHRDSSPFIYISCGVKLFILDTEIMEFLPYLAFEPEVIIHSIIGVHKGLINVMGKRGGERGMMTAQLPEGYYLTGNNINKDLDLEEVVLKGNDALTTAISDQNAQIRTMQLTIDNMRERNEQMQHLVDGMNSVLAQDKSEQSNINSSQSNISETLTI</sequence>
<organism evidence="3 4">
    <name type="scientific">Pristionchus entomophagus</name>
    <dbReference type="NCBI Taxonomy" id="358040"/>
    <lineage>
        <taxon>Eukaryota</taxon>
        <taxon>Metazoa</taxon>
        <taxon>Ecdysozoa</taxon>
        <taxon>Nematoda</taxon>
        <taxon>Chromadorea</taxon>
        <taxon>Rhabditida</taxon>
        <taxon>Rhabditina</taxon>
        <taxon>Diplogasteromorpha</taxon>
        <taxon>Diplogasteroidea</taxon>
        <taxon>Neodiplogasteridae</taxon>
        <taxon>Pristionchus</taxon>
    </lineage>
</organism>
<evidence type="ECO:0000313" key="4">
    <source>
        <dbReference type="Proteomes" id="UP001432027"/>
    </source>
</evidence>
<dbReference type="AlphaFoldDB" id="A0AAV5STM9"/>
<name>A0AAV5STM9_9BILA</name>
<feature type="coiled-coil region" evidence="1">
    <location>
        <begin position="286"/>
        <end position="313"/>
    </location>
</feature>
<protein>
    <submittedName>
        <fullName evidence="3">Uncharacterized protein</fullName>
    </submittedName>
</protein>
<dbReference type="Proteomes" id="UP001432027">
    <property type="component" value="Unassembled WGS sequence"/>
</dbReference>
<reference evidence="3" key="1">
    <citation type="submission" date="2023-10" db="EMBL/GenBank/DDBJ databases">
        <title>Genome assembly of Pristionchus species.</title>
        <authorList>
            <person name="Yoshida K."/>
            <person name="Sommer R.J."/>
        </authorList>
    </citation>
    <scope>NUCLEOTIDE SEQUENCE</scope>
    <source>
        <strain evidence="3">RS0144</strain>
    </source>
</reference>
<feature type="region of interest" description="Disordered" evidence="2">
    <location>
        <begin position="325"/>
        <end position="344"/>
    </location>
</feature>
<dbReference type="EMBL" id="BTSX01000002">
    <property type="protein sequence ID" value="GMS86521.1"/>
    <property type="molecule type" value="Genomic_DNA"/>
</dbReference>
<evidence type="ECO:0000256" key="1">
    <source>
        <dbReference type="SAM" id="Coils"/>
    </source>
</evidence>
<keyword evidence="4" id="KW-1185">Reference proteome</keyword>
<feature type="non-terminal residue" evidence="3">
    <location>
        <position position="1"/>
    </location>
</feature>
<accession>A0AAV5STM9</accession>
<keyword evidence="1" id="KW-0175">Coiled coil</keyword>